<sequence length="326" mass="36726">MQLQAYICGAPIEDFALVSDTAYVAQVSPPKIMRKQVPHSIALLYQNSGRIIRALLEIAMSRKWANASAVLAAMSKSIEKRLWPFQNPLRQSHLQREVIRNLEMYADDFAPIELAEKSAMEVGQLIRSNDKHGSAVLTAAKQFPTIDIRYALRPLSNDMLRVEVTLEKKFVWNANVHDGAEPFYVWIEDETGMSIYQSQHILFRQVTKTIDLEFVVPILSEIPGNITVRVISDRWVGSEDEMVIDLTNLVMPARNDQYTPLLDLPLLSVGSAFGSSPLRDAYSRLFTTFNPIQTQAFWTLFHTDCNVLLSAPTVSGKSTLVDIAAW</sequence>
<reference evidence="1" key="1">
    <citation type="submission" date="2023-04" db="EMBL/GenBank/DDBJ databases">
        <title>Draft Genome sequencing of Naganishia species isolated from polar environments using Oxford Nanopore Technology.</title>
        <authorList>
            <person name="Leo P."/>
            <person name="Venkateswaran K."/>
        </authorList>
    </citation>
    <scope>NUCLEOTIDE SEQUENCE</scope>
    <source>
        <strain evidence="1">DBVPG 5303</strain>
    </source>
</reference>
<evidence type="ECO:0000313" key="2">
    <source>
        <dbReference type="Proteomes" id="UP001234202"/>
    </source>
</evidence>
<name>A0ACC2XJQ2_9TREE</name>
<keyword evidence="2" id="KW-1185">Reference proteome</keyword>
<proteinExistence type="predicted"/>
<accession>A0ACC2XJQ2</accession>
<dbReference type="EMBL" id="JASBWV010000011">
    <property type="protein sequence ID" value="KAJ9123858.1"/>
    <property type="molecule type" value="Genomic_DNA"/>
</dbReference>
<dbReference type="Proteomes" id="UP001234202">
    <property type="component" value="Unassembled WGS sequence"/>
</dbReference>
<organism evidence="1 2">
    <name type="scientific">Naganishia onofrii</name>
    <dbReference type="NCBI Taxonomy" id="1851511"/>
    <lineage>
        <taxon>Eukaryota</taxon>
        <taxon>Fungi</taxon>
        <taxon>Dikarya</taxon>
        <taxon>Basidiomycota</taxon>
        <taxon>Agaricomycotina</taxon>
        <taxon>Tremellomycetes</taxon>
        <taxon>Filobasidiales</taxon>
        <taxon>Filobasidiaceae</taxon>
        <taxon>Naganishia</taxon>
    </lineage>
</organism>
<protein>
    <submittedName>
        <fullName evidence="1">Uncharacterized protein</fullName>
    </submittedName>
</protein>
<evidence type="ECO:0000313" key="1">
    <source>
        <dbReference type="EMBL" id="KAJ9123858.1"/>
    </source>
</evidence>
<gene>
    <name evidence="1" type="ORF">QFC24_003635</name>
</gene>
<comment type="caution">
    <text evidence="1">The sequence shown here is derived from an EMBL/GenBank/DDBJ whole genome shotgun (WGS) entry which is preliminary data.</text>
</comment>